<sequence>MCVCLQHRKIRMGSSNSKRIRELRDDIEAITTNTAKDSPTHRQNSNNKDSDIKSDIRRLIEILGCRSNDEIKKIKKDYKELFKEDLEKYLAEITSGDLKELLLALLEANRDEKPYSVDDKQIDKDARKLCDFQKDDKDKESYITIMTKKSFHHLKEVFEKYKDYYEQEDSTKKELQESFQWLVQCIKNKPM</sequence>
<reference evidence="2" key="1">
    <citation type="submission" date="2025-08" db="UniProtKB">
        <authorList>
            <consortium name="RefSeq"/>
        </authorList>
    </citation>
    <scope>IDENTIFICATION</scope>
    <source>
        <strain evidence="2">Tuebingen</strain>
        <tissue evidence="2">Fibroblasts and whole tissue</tissue>
    </source>
</reference>
<evidence type="ECO:0000313" key="2">
    <source>
        <dbReference type="RefSeq" id="XP_073797736.1"/>
    </source>
</evidence>
<protein>
    <submittedName>
        <fullName evidence="2">Annexin A2-A-like isoform X1</fullName>
    </submittedName>
</protein>
<gene>
    <name evidence="2" type="primary">LOC100006250</name>
</gene>
<name>A0AC58IU22_DANRE</name>
<evidence type="ECO:0000313" key="1">
    <source>
        <dbReference type="Proteomes" id="UP000000437"/>
    </source>
</evidence>
<accession>A0AC58IU22</accession>
<proteinExistence type="predicted"/>
<keyword evidence="1" id="KW-1185">Reference proteome</keyword>
<dbReference type="RefSeq" id="XP_073797736.1">
    <property type="nucleotide sequence ID" value="XM_073941635.1"/>
</dbReference>
<dbReference type="Proteomes" id="UP000000437">
    <property type="component" value="Chromosome 25"/>
</dbReference>
<organism evidence="1 2">
    <name type="scientific">Danio rerio</name>
    <name type="common">Zebrafish</name>
    <name type="synonym">Brachydanio rerio</name>
    <dbReference type="NCBI Taxonomy" id="7955"/>
    <lineage>
        <taxon>Eukaryota</taxon>
        <taxon>Metazoa</taxon>
        <taxon>Chordata</taxon>
        <taxon>Craniata</taxon>
        <taxon>Vertebrata</taxon>
        <taxon>Euteleostomi</taxon>
        <taxon>Actinopterygii</taxon>
        <taxon>Neopterygii</taxon>
        <taxon>Teleostei</taxon>
        <taxon>Ostariophysi</taxon>
        <taxon>Cypriniformes</taxon>
        <taxon>Danionidae</taxon>
        <taxon>Danioninae</taxon>
        <taxon>Danio</taxon>
    </lineage>
</organism>